<feature type="region of interest" description="Disordered" evidence="8">
    <location>
        <begin position="174"/>
        <end position="292"/>
    </location>
</feature>
<dbReference type="InterPro" id="IPR036388">
    <property type="entry name" value="WH-like_DNA-bd_sf"/>
</dbReference>
<evidence type="ECO:0000256" key="3">
    <source>
        <dbReference type="ARBA" id="ARBA00023015"/>
    </source>
</evidence>
<dbReference type="PROSITE" id="PS51755">
    <property type="entry name" value="OMPR_PHOB"/>
    <property type="match status" value="1"/>
</dbReference>
<dbReference type="PANTHER" id="PTHR48111:SF1">
    <property type="entry name" value="TWO-COMPONENT RESPONSE REGULATOR ORR33"/>
    <property type="match status" value="1"/>
</dbReference>
<keyword evidence="5" id="KW-0804">Transcription</keyword>
<dbReference type="InterPro" id="IPR011006">
    <property type="entry name" value="CheY-like_superfamily"/>
</dbReference>
<dbReference type="GO" id="GO:0006355">
    <property type="term" value="P:regulation of DNA-templated transcription"/>
    <property type="evidence" value="ECO:0007669"/>
    <property type="project" value="InterPro"/>
</dbReference>
<feature type="compositionally biased region" description="Low complexity" evidence="8">
    <location>
        <begin position="258"/>
        <end position="269"/>
    </location>
</feature>
<dbReference type="Pfam" id="PF00486">
    <property type="entry name" value="Trans_reg_C"/>
    <property type="match status" value="1"/>
</dbReference>
<dbReference type="InterPro" id="IPR001789">
    <property type="entry name" value="Sig_transdc_resp-reg_receiver"/>
</dbReference>
<dbReference type="CDD" id="cd17574">
    <property type="entry name" value="REC_OmpR"/>
    <property type="match status" value="1"/>
</dbReference>
<dbReference type="GO" id="GO:0000156">
    <property type="term" value="F:phosphorelay response regulator activity"/>
    <property type="evidence" value="ECO:0007669"/>
    <property type="project" value="TreeGrafter"/>
</dbReference>
<feature type="compositionally biased region" description="Low complexity" evidence="8">
    <location>
        <begin position="234"/>
        <end position="245"/>
    </location>
</feature>
<dbReference type="CDD" id="cd00383">
    <property type="entry name" value="trans_reg_C"/>
    <property type="match status" value="1"/>
</dbReference>
<keyword evidence="12" id="KW-1185">Reference proteome</keyword>
<feature type="compositionally biased region" description="Pro residues" evidence="8">
    <location>
        <begin position="246"/>
        <end position="257"/>
    </location>
</feature>
<dbReference type="PROSITE" id="PS50110">
    <property type="entry name" value="RESPONSE_REGULATORY"/>
    <property type="match status" value="1"/>
</dbReference>
<keyword evidence="4 7" id="KW-0238">DNA-binding</keyword>
<dbReference type="SUPFAM" id="SSF46894">
    <property type="entry name" value="C-terminal effector domain of the bipartite response regulators"/>
    <property type="match status" value="1"/>
</dbReference>
<evidence type="ECO:0000259" key="10">
    <source>
        <dbReference type="PROSITE" id="PS51755"/>
    </source>
</evidence>
<keyword evidence="1 6" id="KW-0597">Phosphoprotein</keyword>
<feature type="domain" description="Response regulatory" evidence="9">
    <location>
        <begin position="7"/>
        <end position="120"/>
    </location>
</feature>
<dbReference type="SMART" id="SM00448">
    <property type="entry name" value="REC"/>
    <property type="match status" value="1"/>
</dbReference>
<dbReference type="GO" id="GO:0032993">
    <property type="term" value="C:protein-DNA complex"/>
    <property type="evidence" value="ECO:0007669"/>
    <property type="project" value="TreeGrafter"/>
</dbReference>
<evidence type="ECO:0000313" key="11">
    <source>
        <dbReference type="EMBL" id="MBB6628958.1"/>
    </source>
</evidence>
<evidence type="ECO:0000256" key="6">
    <source>
        <dbReference type="PROSITE-ProRule" id="PRU00169"/>
    </source>
</evidence>
<evidence type="ECO:0000256" key="7">
    <source>
        <dbReference type="PROSITE-ProRule" id="PRU01091"/>
    </source>
</evidence>
<dbReference type="SUPFAM" id="SSF52172">
    <property type="entry name" value="CheY-like"/>
    <property type="match status" value="1"/>
</dbReference>
<dbReference type="RefSeq" id="WP_185253964.1">
    <property type="nucleotide sequence ID" value="NZ_JACKXE010000001.1"/>
</dbReference>
<dbReference type="GO" id="GO:0000976">
    <property type="term" value="F:transcription cis-regulatory region binding"/>
    <property type="evidence" value="ECO:0007669"/>
    <property type="project" value="TreeGrafter"/>
</dbReference>
<keyword evidence="3" id="KW-0805">Transcription regulation</keyword>
<evidence type="ECO:0000313" key="12">
    <source>
        <dbReference type="Proteomes" id="UP000523955"/>
    </source>
</evidence>
<dbReference type="Pfam" id="PF00072">
    <property type="entry name" value="Response_reg"/>
    <property type="match status" value="1"/>
</dbReference>
<dbReference type="InterPro" id="IPR016032">
    <property type="entry name" value="Sig_transdc_resp-reg_C-effctor"/>
</dbReference>
<name>A0A7X0RL13_9ACTN</name>
<proteinExistence type="predicted"/>
<dbReference type="Gene3D" id="3.40.50.2300">
    <property type="match status" value="1"/>
</dbReference>
<keyword evidence="2" id="KW-0902">Two-component regulatory system</keyword>
<comment type="caution">
    <text evidence="11">The sequence shown here is derived from an EMBL/GenBank/DDBJ whole genome shotgun (WGS) entry which is preliminary data.</text>
</comment>
<feature type="domain" description="OmpR/PhoB-type" evidence="10">
    <location>
        <begin position="292"/>
        <end position="398"/>
    </location>
</feature>
<protein>
    <submittedName>
        <fullName evidence="11">Response regulator transcription factor</fullName>
    </submittedName>
</protein>
<dbReference type="EMBL" id="JACKXE010000001">
    <property type="protein sequence ID" value="MBB6628958.1"/>
    <property type="molecule type" value="Genomic_DNA"/>
</dbReference>
<sequence>MGGEDWVAVIVEDDPDVRDLIDIVLTQSGFRTVKTENGTEGVEAVRVHNPLITTLDVNMPGMDGFAVAKRLREFSNTYLIMITALGDEIDVVQGFEAGADDYLVKPFRPRELRARADSMLRRPRSRQDAPSSWTDGDAREAEPAPAEPTAPAAPQEESWAAKAARDLTANAPLFAPETPRSAPAPEAPAPAAPVAPQPPAQQPVQPTYQPPAPAAPPAYVPPQEPAYQPPAPQQPAYQPAYQAPEQAPPAYEPPPAAPAYQQPTYQQPAYEPPAPAPRHAAPTPDGSPVPEGNWVRFNGLVLNQETRVVTVSGGSVDLTRTEFDLLASLLGTGRRVRSKADLVLTMRGQQYVTSYFVNEADKRSVEVHIASLRRKLGDEGSSPRYIETVRGVGYRLAEAA</sequence>
<dbReference type="InterPro" id="IPR001867">
    <property type="entry name" value="OmpR/PhoB-type_DNA-bd"/>
</dbReference>
<evidence type="ECO:0000256" key="5">
    <source>
        <dbReference type="ARBA" id="ARBA00023163"/>
    </source>
</evidence>
<feature type="region of interest" description="Disordered" evidence="8">
    <location>
        <begin position="115"/>
        <end position="161"/>
    </location>
</feature>
<dbReference type="PANTHER" id="PTHR48111">
    <property type="entry name" value="REGULATOR OF RPOS"/>
    <property type="match status" value="1"/>
</dbReference>
<dbReference type="SMART" id="SM00862">
    <property type="entry name" value="Trans_reg_C"/>
    <property type="match status" value="1"/>
</dbReference>
<feature type="modified residue" description="4-aspartylphosphate" evidence="6">
    <location>
        <position position="56"/>
    </location>
</feature>
<dbReference type="AlphaFoldDB" id="A0A7X0RL13"/>
<evidence type="ECO:0000256" key="4">
    <source>
        <dbReference type="ARBA" id="ARBA00023125"/>
    </source>
</evidence>
<evidence type="ECO:0000256" key="2">
    <source>
        <dbReference type="ARBA" id="ARBA00023012"/>
    </source>
</evidence>
<reference evidence="11 12" key="1">
    <citation type="submission" date="2020-08" db="EMBL/GenBank/DDBJ databases">
        <authorList>
            <person name="Seo M.-J."/>
        </authorList>
    </citation>
    <scope>NUCLEOTIDE SEQUENCE [LARGE SCALE GENOMIC DNA]</scope>
    <source>
        <strain evidence="11 12">KIGAM211</strain>
    </source>
</reference>
<dbReference type="PRINTS" id="PR01217">
    <property type="entry name" value="PRICHEXTENSN"/>
</dbReference>
<feature type="DNA-binding region" description="OmpR/PhoB-type" evidence="7">
    <location>
        <begin position="292"/>
        <end position="398"/>
    </location>
</feature>
<dbReference type="InterPro" id="IPR039420">
    <property type="entry name" value="WalR-like"/>
</dbReference>
<feature type="compositionally biased region" description="Pro residues" evidence="8">
    <location>
        <begin position="185"/>
        <end position="201"/>
    </location>
</feature>
<evidence type="ECO:0000259" key="9">
    <source>
        <dbReference type="PROSITE" id="PS50110"/>
    </source>
</evidence>
<dbReference type="Proteomes" id="UP000523955">
    <property type="component" value="Unassembled WGS sequence"/>
</dbReference>
<organism evidence="11 12">
    <name type="scientific">Nocardioides luti</name>
    <dbReference type="NCBI Taxonomy" id="2761101"/>
    <lineage>
        <taxon>Bacteria</taxon>
        <taxon>Bacillati</taxon>
        <taxon>Actinomycetota</taxon>
        <taxon>Actinomycetes</taxon>
        <taxon>Propionibacteriales</taxon>
        <taxon>Nocardioidaceae</taxon>
        <taxon>Nocardioides</taxon>
    </lineage>
</organism>
<feature type="compositionally biased region" description="Pro residues" evidence="8">
    <location>
        <begin position="208"/>
        <end position="233"/>
    </location>
</feature>
<gene>
    <name evidence="11" type="ORF">H5V45_16655</name>
</gene>
<feature type="compositionally biased region" description="Low complexity" evidence="8">
    <location>
        <begin position="143"/>
        <end position="157"/>
    </location>
</feature>
<evidence type="ECO:0000256" key="8">
    <source>
        <dbReference type="SAM" id="MobiDB-lite"/>
    </source>
</evidence>
<dbReference type="Gene3D" id="1.10.10.10">
    <property type="entry name" value="Winged helix-like DNA-binding domain superfamily/Winged helix DNA-binding domain"/>
    <property type="match status" value="1"/>
</dbReference>
<accession>A0A7X0RL13</accession>
<dbReference type="GO" id="GO:0005829">
    <property type="term" value="C:cytosol"/>
    <property type="evidence" value="ECO:0007669"/>
    <property type="project" value="TreeGrafter"/>
</dbReference>
<evidence type="ECO:0000256" key="1">
    <source>
        <dbReference type="ARBA" id="ARBA00022553"/>
    </source>
</evidence>